<accession>A0A5B6W8D0</accession>
<evidence type="ECO:0000313" key="2">
    <source>
        <dbReference type="Proteomes" id="UP000325315"/>
    </source>
</evidence>
<name>A0A5B6W8D0_9ROSI</name>
<gene>
    <name evidence="1" type="ORF">EPI10_011268</name>
</gene>
<organism evidence="1 2">
    <name type="scientific">Gossypium australe</name>
    <dbReference type="NCBI Taxonomy" id="47621"/>
    <lineage>
        <taxon>Eukaryota</taxon>
        <taxon>Viridiplantae</taxon>
        <taxon>Streptophyta</taxon>
        <taxon>Embryophyta</taxon>
        <taxon>Tracheophyta</taxon>
        <taxon>Spermatophyta</taxon>
        <taxon>Magnoliopsida</taxon>
        <taxon>eudicotyledons</taxon>
        <taxon>Gunneridae</taxon>
        <taxon>Pentapetalae</taxon>
        <taxon>rosids</taxon>
        <taxon>malvids</taxon>
        <taxon>Malvales</taxon>
        <taxon>Malvaceae</taxon>
        <taxon>Malvoideae</taxon>
        <taxon>Gossypium</taxon>
    </lineage>
</organism>
<protein>
    <submittedName>
        <fullName evidence="1">Retrovirus-related Pol polyprotein from transposon TNT 1-94</fullName>
    </submittedName>
</protein>
<evidence type="ECO:0000313" key="1">
    <source>
        <dbReference type="EMBL" id="KAA3477377.1"/>
    </source>
</evidence>
<comment type="caution">
    <text evidence="1">The sequence shown here is derived from an EMBL/GenBank/DDBJ whole genome shotgun (WGS) entry which is preliminary data.</text>
</comment>
<dbReference type="EMBL" id="SMMG02000004">
    <property type="protein sequence ID" value="KAA3477377.1"/>
    <property type="molecule type" value="Genomic_DNA"/>
</dbReference>
<dbReference type="AlphaFoldDB" id="A0A5B6W8D0"/>
<proteinExistence type="predicted"/>
<sequence length="95" mass="11027">MTQLYPIPSLSHTVWEAFLRIEVTRSRKAKFVSQRKYVLDLLKETGMIGYKPASTLMDSKKKLRREEKGVPIDKGRYQCLVGKLIYLSHTQTLVL</sequence>
<dbReference type="Proteomes" id="UP000325315">
    <property type="component" value="Unassembled WGS sequence"/>
</dbReference>
<dbReference type="OrthoDB" id="986022at2759"/>
<reference evidence="2" key="1">
    <citation type="journal article" date="2019" name="Plant Biotechnol. J.">
        <title>Genome sequencing of the Australian wild diploid species Gossypium australe highlights disease resistance and delayed gland morphogenesis.</title>
        <authorList>
            <person name="Cai Y."/>
            <person name="Cai X."/>
            <person name="Wang Q."/>
            <person name="Wang P."/>
            <person name="Zhang Y."/>
            <person name="Cai C."/>
            <person name="Xu Y."/>
            <person name="Wang K."/>
            <person name="Zhou Z."/>
            <person name="Wang C."/>
            <person name="Geng S."/>
            <person name="Li B."/>
            <person name="Dong Q."/>
            <person name="Hou Y."/>
            <person name="Wang H."/>
            <person name="Ai P."/>
            <person name="Liu Z."/>
            <person name="Yi F."/>
            <person name="Sun M."/>
            <person name="An G."/>
            <person name="Cheng J."/>
            <person name="Zhang Y."/>
            <person name="Shi Q."/>
            <person name="Xie Y."/>
            <person name="Shi X."/>
            <person name="Chang Y."/>
            <person name="Huang F."/>
            <person name="Chen Y."/>
            <person name="Hong S."/>
            <person name="Mi L."/>
            <person name="Sun Q."/>
            <person name="Zhang L."/>
            <person name="Zhou B."/>
            <person name="Peng R."/>
            <person name="Zhang X."/>
            <person name="Liu F."/>
        </authorList>
    </citation>
    <scope>NUCLEOTIDE SEQUENCE [LARGE SCALE GENOMIC DNA]</scope>
    <source>
        <strain evidence="2">cv. PA1801</strain>
    </source>
</reference>
<keyword evidence="2" id="KW-1185">Reference proteome</keyword>